<sequence length="1388" mass="155813">MKTQQLYGSLQSISRRFLSSRRKVRQDIGVNNVNPAKLARKLSSTFEQDDFEVDLIHNTYIIRASRKLSASHFDRGIRSFSPEGSLDELITRNSILRAFYEQGRKPPEITPAHVERTVDFILDRAKKLFAISILTGFKHEKLRQVMSLFESNSISDRKLPLEKSHLRDLGPPFFDPGEDDGHGSEDSSDFGATGKRALSHGNDDDDDYDGSDDDSDEEDTEDEESLWEESDISHFCDTHQWEICAPVFFANKDNHDLDPQAILPFIAKHEDSTDSGSFGQVIKYSIHNCHLKADELEIPNTEFVAVKHIKLDEGQNRTTKIRGWEKEVRALWQMKELNQKHIVKFITAFRRGEEDHCLMLEWANGGNLKNLWENFRRPLLTGSLVKATFEQLHGLAQALYRAHYPESPAVDGFYRHGDLKPENILWFKDEHGERGEMGTLKICDWGLAKNHPIITELRTKPTTTGYGTRRYEAPEESTSNNSSLMVQDRSGKDVKKRSRLYDIWAMGCIALEFLIWLMYGPAELDRFNRQVRGKLDENLPLYEVNKKGEAKVHRVAEKWMKHMAKDPACEVGQTALGNLLELIRDQLLVVKLPTGLGSQVDMSAMPNNTRSLPLSQNITLEIDSPSSPPSTTNVPAVTLTEAPLTDASAKTGALIDSELKLPRSARGGRVRAKDFFDRMEVISGDDESERYWLAGAPLPPPDRDDDDPAIDAQGGNRHHTEDSKRGLGRKRPEESLGGQFLGVRNAQVAPTELKDYGQTNLDHTWTYTIDNDYAKRTLSLTTSQYTSALPVSQSSRLCSTCQALRDGLWTPDFSITYESSLPNADTCDLCRLLLSVCKGRHITKTDRVRFGRDGSTLIVNGYGPPVASILRSPNLRTGIDQQVQVGLPFLQAADSEPYLEIIKYWLENCDRSHPNCTRDSGGSNSGSLGPTKRLPTRVIAVGHKGDGKVYLREPGPNDRGEWIALSHQWGTGPKFCTTRSNLDDHLKGIAMDNLPDTFRDAVIVARALGCSYLWIDSICIIQGRDGDFGKEAKRMEQVYSQAYCVLAASRSPGHDAGFLQAREHRESVSLQRDGDSAPFYICAFIDDFDEHVLQGSLNQRGWVLQEHALARRTVYFTNHQTYFECGEGVHCETMTRMQNQVAAFLGDPQFPQLLMKKADKGAKILGYQGICKHYCQLGLSHDTDRPWAIKGLQERFLRTLKFDGKIDGGFGVFCEDQANGRRRGWLRRGLLWRRAEDVEALSRIDFSSGRVNTKIPSWSWMAFTGGIDFISAEFGGTEWEPVQTQWDAGPTRTSEGVLGAMAKDYKADGQGVTIFFDCPNASDQSASKCVVLGKEKNMISDGHKMHYVLLVQPKPASSEGVHLVYERVGAGILPGKCITGNELKIEIH</sequence>
<evidence type="ECO:0000313" key="2">
    <source>
        <dbReference type="Proteomes" id="UP001148629"/>
    </source>
</evidence>
<organism evidence="1 2">
    <name type="scientific">Fusarium decemcellulare</name>
    <dbReference type="NCBI Taxonomy" id="57161"/>
    <lineage>
        <taxon>Eukaryota</taxon>
        <taxon>Fungi</taxon>
        <taxon>Dikarya</taxon>
        <taxon>Ascomycota</taxon>
        <taxon>Pezizomycotina</taxon>
        <taxon>Sordariomycetes</taxon>
        <taxon>Hypocreomycetidae</taxon>
        <taxon>Hypocreales</taxon>
        <taxon>Nectriaceae</taxon>
        <taxon>Fusarium</taxon>
        <taxon>Fusarium decemcellulare species complex</taxon>
    </lineage>
</organism>
<dbReference type="EMBL" id="JANRMS010000830">
    <property type="protein sequence ID" value="KAJ3533867.1"/>
    <property type="molecule type" value="Genomic_DNA"/>
</dbReference>
<evidence type="ECO:0000313" key="1">
    <source>
        <dbReference type="EMBL" id="KAJ3533867.1"/>
    </source>
</evidence>
<dbReference type="Proteomes" id="UP001148629">
    <property type="component" value="Unassembled WGS sequence"/>
</dbReference>
<proteinExistence type="predicted"/>
<reference evidence="1" key="1">
    <citation type="submission" date="2022-08" db="EMBL/GenBank/DDBJ databases">
        <title>Genome Sequence of Fusarium decemcellulare.</title>
        <authorList>
            <person name="Buettner E."/>
        </authorList>
    </citation>
    <scope>NUCLEOTIDE SEQUENCE</scope>
    <source>
        <strain evidence="1">Babe19</strain>
    </source>
</reference>
<gene>
    <name evidence="1" type="ORF">NM208_g7792</name>
</gene>
<keyword evidence="2" id="KW-1185">Reference proteome</keyword>
<protein>
    <submittedName>
        <fullName evidence="1">Uncharacterized protein</fullName>
    </submittedName>
</protein>
<comment type="caution">
    <text evidence="1">The sequence shown here is derived from an EMBL/GenBank/DDBJ whole genome shotgun (WGS) entry which is preliminary data.</text>
</comment>
<accession>A0ACC1S7T6</accession>
<name>A0ACC1S7T6_9HYPO</name>